<sequence length="158" mass="17807">MKLFLSTFVHKVDKKGRVSLPSTFRQVLQHGTMEEFAVVRSFQKPALEGMMMDRMEQLTRVIDGIGVYSQEQQDLAAVLLADSKLMTLDSEGRIILSEELIHHVGITEKAVFVGKGRTFEIWDPETYDGVLKQARQRLSQSNVSLSLGQLNQNVQGVQ</sequence>
<dbReference type="InterPro" id="IPR038619">
    <property type="entry name" value="MraZ_sf"/>
</dbReference>
<dbReference type="GO" id="GO:0000976">
    <property type="term" value="F:transcription cis-regulatory region binding"/>
    <property type="evidence" value="ECO:0007669"/>
    <property type="project" value="TreeGrafter"/>
</dbReference>
<dbReference type="GO" id="GO:2000143">
    <property type="term" value="P:negative regulation of DNA-templated transcription initiation"/>
    <property type="evidence" value="ECO:0007669"/>
    <property type="project" value="TreeGrafter"/>
</dbReference>
<keyword evidence="10" id="KW-1185">Reference proteome</keyword>
<dbReference type="RefSeq" id="WP_350332427.1">
    <property type="nucleotide sequence ID" value="NZ_CP054719.1"/>
</dbReference>
<evidence type="ECO:0000256" key="7">
    <source>
        <dbReference type="HAMAP-Rule" id="MF_01008"/>
    </source>
</evidence>
<dbReference type="CDD" id="cd16321">
    <property type="entry name" value="MraZ_C"/>
    <property type="match status" value="1"/>
</dbReference>
<dbReference type="HAMAP" id="MF_01008">
    <property type="entry name" value="MraZ"/>
    <property type="match status" value="1"/>
</dbReference>
<dbReference type="Proteomes" id="UP000594001">
    <property type="component" value="Chromosome"/>
</dbReference>
<evidence type="ECO:0000259" key="8">
    <source>
        <dbReference type="PROSITE" id="PS51740"/>
    </source>
</evidence>
<dbReference type="PANTHER" id="PTHR34701">
    <property type="entry name" value="TRANSCRIPTIONAL REGULATOR MRAZ"/>
    <property type="match status" value="1"/>
</dbReference>
<proteinExistence type="inferred from homology"/>
<dbReference type="CDD" id="cd16320">
    <property type="entry name" value="MraZ_N"/>
    <property type="match status" value="1"/>
</dbReference>
<dbReference type="InterPro" id="IPR035642">
    <property type="entry name" value="MraZ_N"/>
</dbReference>
<dbReference type="Pfam" id="PF02381">
    <property type="entry name" value="MraZ"/>
    <property type="match status" value="1"/>
</dbReference>
<dbReference type="InterPro" id="IPR003444">
    <property type="entry name" value="MraZ"/>
</dbReference>
<feature type="domain" description="SpoVT-AbrB" evidence="8">
    <location>
        <begin position="7"/>
        <end position="54"/>
    </location>
</feature>
<dbReference type="AlphaFoldDB" id="A0A7L9RT00"/>
<dbReference type="EMBL" id="CP054719">
    <property type="protein sequence ID" value="QOL19682.1"/>
    <property type="molecule type" value="Genomic_DNA"/>
</dbReference>
<evidence type="ECO:0000256" key="2">
    <source>
        <dbReference type="ARBA" id="ARBA00022490"/>
    </source>
</evidence>
<evidence type="ECO:0000256" key="6">
    <source>
        <dbReference type="ARBA" id="ARBA00023163"/>
    </source>
</evidence>
<evidence type="ECO:0000256" key="5">
    <source>
        <dbReference type="ARBA" id="ARBA00023125"/>
    </source>
</evidence>
<comment type="subcellular location">
    <subcellularLocation>
        <location evidence="7">Cytoplasm</location>
        <location evidence="7">Nucleoid</location>
    </subcellularLocation>
</comment>
<dbReference type="InterPro" id="IPR035644">
    <property type="entry name" value="MraZ_C"/>
</dbReference>
<dbReference type="InterPro" id="IPR037914">
    <property type="entry name" value="SpoVT-AbrB_sf"/>
</dbReference>
<evidence type="ECO:0000256" key="1">
    <source>
        <dbReference type="ARBA" id="ARBA00013860"/>
    </source>
</evidence>
<gene>
    <name evidence="7 9" type="primary">mraZ</name>
    <name evidence="9" type="ORF">CPBP_00447</name>
</gene>
<keyword evidence="5 7" id="KW-0238">DNA-binding</keyword>
<keyword evidence="3" id="KW-0677">Repeat</keyword>
<evidence type="ECO:0000256" key="3">
    <source>
        <dbReference type="ARBA" id="ARBA00022737"/>
    </source>
</evidence>
<keyword evidence="6 7" id="KW-0804">Transcription</keyword>
<keyword evidence="2 7" id="KW-0963">Cytoplasm</keyword>
<reference evidence="9 10" key="1">
    <citation type="submission" date="2020-06" db="EMBL/GenBank/DDBJ databases">
        <title>The endosymbiont of the kinetoplastid Bodo saltans is a Paracaedibacter-like alpha-proteobacterium possessing a putative toxin-antitoxin system.</title>
        <authorList>
            <person name="Midha S."/>
            <person name="Rigden D.J."/>
            <person name="Siozios S."/>
            <person name="Hurst G.D.D."/>
            <person name="Jackson A.P."/>
        </authorList>
    </citation>
    <scope>NUCLEOTIDE SEQUENCE [LARGE SCALE GENOMIC DNA]</scope>
    <source>
        <strain evidence="9">Lake Konstanz</strain>
    </source>
</reference>
<dbReference type="GO" id="GO:0005737">
    <property type="term" value="C:cytoplasm"/>
    <property type="evidence" value="ECO:0007669"/>
    <property type="project" value="UniProtKB-UniRule"/>
</dbReference>
<dbReference type="InterPro" id="IPR020603">
    <property type="entry name" value="MraZ_dom"/>
</dbReference>
<feature type="domain" description="SpoVT-AbrB" evidence="8">
    <location>
        <begin position="83"/>
        <end position="126"/>
    </location>
</feature>
<dbReference type="Gene3D" id="3.40.1550.20">
    <property type="entry name" value="Transcriptional regulator MraZ domain"/>
    <property type="match status" value="1"/>
</dbReference>
<dbReference type="SUPFAM" id="SSF89447">
    <property type="entry name" value="AbrB/MazE/MraZ-like"/>
    <property type="match status" value="1"/>
</dbReference>
<protein>
    <recommendedName>
        <fullName evidence="1 7">Transcriptional regulator MraZ</fullName>
    </recommendedName>
</protein>
<dbReference type="GO" id="GO:0009295">
    <property type="term" value="C:nucleoid"/>
    <property type="evidence" value="ECO:0007669"/>
    <property type="project" value="UniProtKB-SubCell"/>
</dbReference>
<keyword evidence="4 7" id="KW-0805">Transcription regulation</keyword>
<name>A0A7L9RT00_9PROT</name>
<dbReference type="KEGG" id="pbal:CPBP_00447"/>
<dbReference type="InterPro" id="IPR007159">
    <property type="entry name" value="SpoVT-AbrB_dom"/>
</dbReference>
<comment type="subunit">
    <text evidence="7">Forms oligomers.</text>
</comment>
<organism evidence="9 10">
    <name type="scientific">Candidatus Bodocaedibacter vickermanii</name>
    <dbReference type="NCBI Taxonomy" id="2741701"/>
    <lineage>
        <taxon>Bacteria</taxon>
        <taxon>Pseudomonadati</taxon>
        <taxon>Pseudomonadota</taxon>
        <taxon>Alphaproteobacteria</taxon>
        <taxon>Holosporales</taxon>
        <taxon>Candidatus Paracaedibacteraceae</taxon>
        <taxon>Candidatus Bodocaedibacter</taxon>
    </lineage>
</organism>
<evidence type="ECO:0000313" key="10">
    <source>
        <dbReference type="Proteomes" id="UP000594001"/>
    </source>
</evidence>
<evidence type="ECO:0000313" key="9">
    <source>
        <dbReference type="EMBL" id="QOL19682.1"/>
    </source>
</evidence>
<evidence type="ECO:0000256" key="4">
    <source>
        <dbReference type="ARBA" id="ARBA00023015"/>
    </source>
</evidence>
<dbReference type="PROSITE" id="PS51740">
    <property type="entry name" value="SPOVT_ABRB"/>
    <property type="match status" value="2"/>
</dbReference>
<dbReference type="GO" id="GO:0003700">
    <property type="term" value="F:DNA-binding transcription factor activity"/>
    <property type="evidence" value="ECO:0007669"/>
    <property type="project" value="UniProtKB-UniRule"/>
</dbReference>
<dbReference type="PANTHER" id="PTHR34701:SF1">
    <property type="entry name" value="TRANSCRIPTIONAL REGULATOR MRAZ"/>
    <property type="match status" value="1"/>
</dbReference>
<accession>A0A7L9RT00</accession>
<comment type="similarity">
    <text evidence="7">Belongs to the MraZ family.</text>
</comment>